<dbReference type="InterPro" id="IPR010736">
    <property type="entry name" value="SHIPPO-rpt"/>
</dbReference>
<dbReference type="Proteomes" id="UP000785679">
    <property type="component" value="Unassembled WGS sequence"/>
</dbReference>
<organism evidence="1 2">
    <name type="scientific">Halteria grandinella</name>
    <dbReference type="NCBI Taxonomy" id="5974"/>
    <lineage>
        <taxon>Eukaryota</taxon>
        <taxon>Sar</taxon>
        <taxon>Alveolata</taxon>
        <taxon>Ciliophora</taxon>
        <taxon>Intramacronucleata</taxon>
        <taxon>Spirotrichea</taxon>
        <taxon>Stichotrichia</taxon>
        <taxon>Sporadotrichida</taxon>
        <taxon>Halteriidae</taxon>
        <taxon>Halteria</taxon>
    </lineage>
</organism>
<dbReference type="OrthoDB" id="445580at2759"/>
<gene>
    <name evidence="1" type="ORF">FGO68_gene5438</name>
</gene>
<evidence type="ECO:0000313" key="2">
    <source>
        <dbReference type="Proteomes" id="UP000785679"/>
    </source>
</evidence>
<dbReference type="InterPro" id="IPR051291">
    <property type="entry name" value="CIMAP"/>
</dbReference>
<evidence type="ECO:0008006" key="3">
    <source>
        <dbReference type="Google" id="ProtNLM"/>
    </source>
</evidence>
<dbReference type="AlphaFoldDB" id="A0A8J8NUF0"/>
<evidence type="ECO:0000313" key="1">
    <source>
        <dbReference type="EMBL" id="TNV80909.1"/>
    </source>
</evidence>
<dbReference type="PANTHER" id="PTHR21580">
    <property type="entry name" value="SHIPPO-1-RELATED"/>
    <property type="match status" value="1"/>
</dbReference>
<dbReference type="EMBL" id="RRYP01006874">
    <property type="protein sequence ID" value="TNV80909.1"/>
    <property type="molecule type" value="Genomic_DNA"/>
</dbReference>
<name>A0A8J8NUF0_HALGN</name>
<reference evidence="1" key="1">
    <citation type="submission" date="2019-06" db="EMBL/GenBank/DDBJ databases">
        <authorList>
            <person name="Zheng W."/>
        </authorList>
    </citation>
    <scope>NUCLEOTIDE SEQUENCE</scope>
    <source>
        <strain evidence="1">QDHG01</strain>
    </source>
</reference>
<dbReference type="PANTHER" id="PTHR21580:SF28">
    <property type="entry name" value="BOREALIN N-TERMINAL DOMAIN-CONTAINING PROTEIN-RELATED"/>
    <property type="match status" value="1"/>
</dbReference>
<sequence>MKANSSAYSIGRARRDYQKQKVTVPGPGAYQGEILAVDHILLNDGPKKAPGGKMGKEERQAFQQLMKAAISPGPGAPYNVERATKIYQGRRSPRLTISTKFPNSAVRADASKTPGPGAYADSMNTTFNGTKGYTIGMQMRLGNLMSALGGEKLPGPGSYNLDKRFPSLGTGKHIGPIFSFPKGDRSVESVKRAGNLPDPASYTPKLKNAGPSITIAIKTPMNNNTHSRASIPGPGAYEIQRSFDKIEKGMLHRVPSTSNGGMRSNKNLLGGIKTSMAFSNMDELAEEFNKQQAALNNTSTDLHSRADYLNLTNPSLSKKRAKANRSHLTETLSKGNAPLTRKTLTVLSNNPGPGYYKTSYEVIYKQSAKAVFGHSQRPELTPKFVMNTPGPNNYLPRIDTVKKHHANWTMKQTSRNDSVESLKKRGEVPGPGAYNQVYDASSQVKKSPKAFFAGKYTKIMGTPNKTPSPLEYSPSVENIKRKSPTHKIGSQPQRVPLAQKGLLDSPSPVQYFENISNQKGTQIISNRGRNDAPHFSFGTSTRGGQTAFKIAPGPGAYQLPPAFANVATYDRASMVSKAK</sequence>
<dbReference type="Pfam" id="PF07004">
    <property type="entry name" value="SHIPPO-rpt"/>
    <property type="match status" value="7"/>
</dbReference>
<keyword evidence="2" id="KW-1185">Reference proteome</keyword>
<protein>
    <recommendedName>
        <fullName evidence="3">Sperm-tail PG-rich repeat-containing protein 2</fullName>
    </recommendedName>
</protein>
<accession>A0A8J8NUF0</accession>
<proteinExistence type="predicted"/>
<comment type="caution">
    <text evidence="1">The sequence shown here is derived from an EMBL/GenBank/DDBJ whole genome shotgun (WGS) entry which is preliminary data.</text>
</comment>